<keyword evidence="2" id="KW-0378">Hydrolase</keyword>
<dbReference type="SUPFAM" id="SSF48208">
    <property type="entry name" value="Six-hairpin glycosidases"/>
    <property type="match status" value="1"/>
</dbReference>
<reference evidence="2" key="1">
    <citation type="journal article" date="2022" name="bioRxiv">
        <title>Deciphering the potential niche of two novel black yeast fungi from a biological soil crust based on their genomes, phenotypes, and melanin regulation.</title>
        <authorList>
            <consortium name="DOE Joint Genome Institute"/>
            <person name="Carr E.C."/>
            <person name="Barton Q."/>
            <person name="Grambo S."/>
            <person name="Sullivan M."/>
            <person name="Renfro C.M."/>
            <person name="Kuo A."/>
            <person name="Pangilinan J."/>
            <person name="Lipzen A."/>
            <person name="Keymanesh K."/>
            <person name="Savage E."/>
            <person name="Barry K."/>
            <person name="Grigoriev I.V."/>
            <person name="Riekhof W.R."/>
            <person name="Harris S.S."/>
        </authorList>
    </citation>
    <scope>NUCLEOTIDE SEQUENCE</scope>
    <source>
        <strain evidence="2">JF 03-4F</strain>
    </source>
</reference>
<evidence type="ECO:0000256" key="1">
    <source>
        <dbReference type="SAM" id="MobiDB-lite"/>
    </source>
</evidence>
<gene>
    <name evidence="2" type="ORF">EDD36DRAFT_235750</name>
</gene>
<name>A0AAN6DVT2_9EURO</name>
<sequence>MERPRLTLSEGASPHSRSKTPCAVEESASGGGYPLNITQPAINVFLASKQDENGQINGLTYWQVANGYTAVALHDTWSNTTSNADVLDTLISTVEANQADCINEMNDDSMWWSICLLEMYEHTQNAQHLNVAEAIWNHVQQYVVSPGRYNINGLDMAGAVMWTNKTNETQVNAITAGLFSELSARLACQAGPGPTREALLEYAEYTLGWILRCRYVPDENLVLDHIDLATGQTFDWSFTYNTGQAIGASIAIYNAMKSNGTDQGQMQTYMNLASNMALNAMNRTTWIDGDGTLTERDAYPGTGADPTPASQDCDAIGFKAILLRNLAKLYMLLRNEGLNTGLQGQIITFVQWQFHSLLTRNCNGQDQYGPWWAGPMDLPTSHSQLAALDVMAAIHAVGTQGQEYDQ</sequence>
<dbReference type="GO" id="GO:0005975">
    <property type="term" value="P:carbohydrate metabolic process"/>
    <property type="evidence" value="ECO:0007669"/>
    <property type="project" value="InterPro"/>
</dbReference>
<proteinExistence type="predicted"/>
<feature type="region of interest" description="Disordered" evidence="1">
    <location>
        <begin position="1"/>
        <end position="27"/>
    </location>
</feature>
<comment type="caution">
    <text evidence="2">The sequence shown here is derived from an EMBL/GenBank/DDBJ whole genome shotgun (WGS) entry which is preliminary data.</text>
</comment>
<accession>A0AAN6DVT2</accession>
<dbReference type="InterPro" id="IPR008928">
    <property type="entry name" value="6-hairpin_glycosidase_sf"/>
</dbReference>
<dbReference type="PANTHER" id="PTHR47791">
    <property type="entry name" value="MEIOTICALLY UP-REGULATED GENE 191 PROTEIN"/>
    <property type="match status" value="1"/>
</dbReference>
<dbReference type="Proteomes" id="UP001203852">
    <property type="component" value="Unassembled WGS sequence"/>
</dbReference>
<dbReference type="AlphaFoldDB" id="A0AAN6DVT2"/>
<dbReference type="Gene3D" id="1.50.10.20">
    <property type="match status" value="1"/>
</dbReference>
<evidence type="ECO:0000313" key="2">
    <source>
        <dbReference type="EMBL" id="KAI1612393.1"/>
    </source>
</evidence>
<dbReference type="InterPro" id="IPR053169">
    <property type="entry name" value="MUG_Protein"/>
</dbReference>
<organism evidence="2 3">
    <name type="scientific">Exophiala viscosa</name>
    <dbReference type="NCBI Taxonomy" id="2486360"/>
    <lineage>
        <taxon>Eukaryota</taxon>
        <taxon>Fungi</taxon>
        <taxon>Dikarya</taxon>
        <taxon>Ascomycota</taxon>
        <taxon>Pezizomycotina</taxon>
        <taxon>Eurotiomycetes</taxon>
        <taxon>Chaetothyriomycetidae</taxon>
        <taxon>Chaetothyriales</taxon>
        <taxon>Herpotrichiellaceae</taxon>
        <taxon>Exophiala</taxon>
    </lineage>
</organism>
<keyword evidence="3" id="KW-1185">Reference proteome</keyword>
<dbReference type="PANTHER" id="PTHR47791:SF3">
    <property type="entry name" value="MEIOTICALLY UP-REGULATED GENE 191 PROTEIN"/>
    <property type="match status" value="1"/>
</dbReference>
<dbReference type="EMBL" id="MU404354">
    <property type="protein sequence ID" value="KAI1612393.1"/>
    <property type="molecule type" value="Genomic_DNA"/>
</dbReference>
<evidence type="ECO:0000313" key="3">
    <source>
        <dbReference type="Proteomes" id="UP001203852"/>
    </source>
</evidence>
<dbReference type="GO" id="GO:0016787">
    <property type="term" value="F:hydrolase activity"/>
    <property type="evidence" value="ECO:0007669"/>
    <property type="project" value="UniProtKB-KW"/>
</dbReference>
<protein>
    <submittedName>
        <fullName evidence="2">Glycoside hydrolase</fullName>
    </submittedName>
</protein>